<dbReference type="Pfam" id="PF00075">
    <property type="entry name" value="RNase_H"/>
    <property type="match status" value="1"/>
</dbReference>
<evidence type="ECO:0000256" key="5">
    <source>
        <dbReference type="ARBA" id="ARBA00012180"/>
    </source>
</evidence>
<evidence type="ECO:0000313" key="14">
    <source>
        <dbReference type="Proteomes" id="UP000318017"/>
    </source>
</evidence>
<keyword evidence="10 11" id="KW-0460">Magnesium</keyword>
<evidence type="ECO:0000313" key="13">
    <source>
        <dbReference type="EMBL" id="QDV21928.1"/>
    </source>
</evidence>
<evidence type="ECO:0000259" key="12">
    <source>
        <dbReference type="PROSITE" id="PS50879"/>
    </source>
</evidence>
<dbReference type="EC" id="3.1.26.4" evidence="5 11"/>
<dbReference type="CDD" id="cd09278">
    <property type="entry name" value="RNase_HI_prokaryote_like"/>
    <property type="match status" value="1"/>
</dbReference>
<sequence>MSKPDTSPNPTKLREVELYTDGACSGNPGPGGWAFVLRDKKTRKELTGSGGERDSTNNRMELQAVIEGLKALKKSCRVHLHSDSNYVLQGLQSWMAGWKKKGWVRMEGGKRKPVANVELWQELDRLIPLHSLSYHHVKGHSGHPENERCDVMAVEASQKFR</sequence>
<keyword evidence="9 11" id="KW-0378">Hydrolase</keyword>
<name>A0A518FZZ2_9BACT</name>
<dbReference type="GO" id="GO:0000287">
    <property type="term" value="F:magnesium ion binding"/>
    <property type="evidence" value="ECO:0007669"/>
    <property type="project" value="UniProtKB-UniRule"/>
</dbReference>
<evidence type="ECO:0000256" key="11">
    <source>
        <dbReference type="HAMAP-Rule" id="MF_00042"/>
    </source>
</evidence>
<dbReference type="NCBIfam" id="NF001236">
    <property type="entry name" value="PRK00203.1"/>
    <property type="match status" value="1"/>
</dbReference>
<dbReference type="InterPro" id="IPR050092">
    <property type="entry name" value="RNase_H"/>
</dbReference>
<comment type="subcellular location">
    <subcellularLocation>
        <location evidence="11">Cytoplasm</location>
    </subcellularLocation>
</comment>
<proteinExistence type="inferred from homology"/>
<organism evidence="13 14">
    <name type="scientific">Aureliella helgolandensis</name>
    <dbReference type="NCBI Taxonomy" id="2527968"/>
    <lineage>
        <taxon>Bacteria</taxon>
        <taxon>Pseudomonadati</taxon>
        <taxon>Planctomycetota</taxon>
        <taxon>Planctomycetia</taxon>
        <taxon>Pirellulales</taxon>
        <taxon>Pirellulaceae</taxon>
        <taxon>Aureliella</taxon>
    </lineage>
</organism>
<feature type="binding site" evidence="11">
    <location>
        <position position="21"/>
    </location>
    <ligand>
        <name>Mg(2+)</name>
        <dbReference type="ChEBI" id="CHEBI:18420"/>
        <label>1</label>
    </ligand>
</feature>
<evidence type="ECO:0000256" key="6">
    <source>
        <dbReference type="ARBA" id="ARBA00022722"/>
    </source>
</evidence>
<comment type="function">
    <text evidence="2 11">Endonuclease that specifically degrades the RNA of RNA-DNA hybrids.</text>
</comment>
<keyword evidence="7 11" id="KW-0479">Metal-binding</keyword>
<dbReference type="PANTHER" id="PTHR10642">
    <property type="entry name" value="RIBONUCLEASE H1"/>
    <property type="match status" value="1"/>
</dbReference>
<evidence type="ECO:0000256" key="10">
    <source>
        <dbReference type="ARBA" id="ARBA00022842"/>
    </source>
</evidence>
<feature type="binding site" evidence="11">
    <location>
        <position position="150"/>
    </location>
    <ligand>
        <name>Mg(2+)</name>
        <dbReference type="ChEBI" id="CHEBI:18420"/>
        <label>2</label>
    </ligand>
</feature>
<dbReference type="InterPro" id="IPR002156">
    <property type="entry name" value="RNaseH_domain"/>
</dbReference>
<dbReference type="InterPro" id="IPR012337">
    <property type="entry name" value="RNaseH-like_sf"/>
</dbReference>
<comment type="similarity">
    <text evidence="3 11">Belongs to the RNase H family.</text>
</comment>
<evidence type="ECO:0000256" key="1">
    <source>
        <dbReference type="ARBA" id="ARBA00000077"/>
    </source>
</evidence>
<dbReference type="InterPro" id="IPR036397">
    <property type="entry name" value="RNaseH_sf"/>
</dbReference>
<keyword evidence="14" id="KW-1185">Reference proteome</keyword>
<evidence type="ECO:0000256" key="4">
    <source>
        <dbReference type="ARBA" id="ARBA00011245"/>
    </source>
</evidence>
<evidence type="ECO:0000256" key="8">
    <source>
        <dbReference type="ARBA" id="ARBA00022759"/>
    </source>
</evidence>
<dbReference type="KEGG" id="ahel:Q31a_02070"/>
<dbReference type="PANTHER" id="PTHR10642:SF26">
    <property type="entry name" value="RIBONUCLEASE H1"/>
    <property type="match status" value="1"/>
</dbReference>
<keyword evidence="8 11" id="KW-0255">Endonuclease</keyword>
<protein>
    <recommendedName>
        <fullName evidence="5 11">Ribonuclease H</fullName>
        <shortName evidence="11">RNase H</shortName>
        <ecNumber evidence="5 11">3.1.26.4</ecNumber>
    </recommendedName>
</protein>
<dbReference type="EMBL" id="CP036298">
    <property type="protein sequence ID" value="QDV21928.1"/>
    <property type="molecule type" value="Genomic_DNA"/>
</dbReference>
<feature type="binding site" evidence="11">
    <location>
        <position position="21"/>
    </location>
    <ligand>
        <name>Mg(2+)</name>
        <dbReference type="ChEBI" id="CHEBI:18420"/>
        <label>2</label>
    </ligand>
</feature>
<comment type="cofactor">
    <cofactor evidence="11">
        <name>Mg(2+)</name>
        <dbReference type="ChEBI" id="CHEBI:18420"/>
    </cofactor>
    <text evidence="11">Binds 1 Mg(2+) ion per subunit. May bind a second metal ion at a regulatory site, or after substrate binding.</text>
</comment>
<feature type="binding site" evidence="11">
    <location>
        <position position="61"/>
    </location>
    <ligand>
        <name>Mg(2+)</name>
        <dbReference type="ChEBI" id="CHEBI:18420"/>
        <label>1</label>
    </ligand>
</feature>
<gene>
    <name evidence="13" type="primary">rnhA_1</name>
    <name evidence="11" type="synonym">rnhA</name>
    <name evidence="13" type="ORF">Q31a_02070</name>
</gene>
<dbReference type="RefSeq" id="WP_231691016.1">
    <property type="nucleotide sequence ID" value="NZ_CP036298.1"/>
</dbReference>
<evidence type="ECO:0000256" key="2">
    <source>
        <dbReference type="ARBA" id="ARBA00004065"/>
    </source>
</evidence>
<comment type="catalytic activity">
    <reaction evidence="1 11">
        <text>Endonucleolytic cleavage to 5'-phosphomonoester.</text>
        <dbReference type="EC" id="3.1.26.4"/>
    </reaction>
</comment>
<dbReference type="GO" id="GO:0003676">
    <property type="term" value="F:nucleic acid binding"/>
    <property type="evidence" value="ECO:0007669"/>
    <property type="project" value="InterPro"/>
</dbReference>
<accession>A0A518FZZ2</accession>
<reference evidence="13 14" key="1">
    <citation type="submission" date="2019-02" db="EMBL/GenBank/DDBJ databases">
        <title>Deep-cultivation of Planctomycetes and their phenomic and genomic characterization uncovers novel biology.</title>
        <authorList>
            <person name="Wiegand S."/>
            <person name="Jogler M."/>
            <person name="Boedeker C."/>
            <person name="Pinto D."/>
            <person name="Vollmers J."/>
            <person name="Rivas-Marin E."/>
            <person name="Kohn T."/>
            <person name="Peeters S.H."/>
            <person name="Heuer A."/>
            <person name="Rast P."/>
            <person name="Oberbeckmann S."/>
            <person name="Bunk B."/>
            <person name="Jeske O."/>
            <person name="Meyerdierks A."/>
            <person name="Storesund J.E."/>
            <person name="Kallscheuer N."/>
            <person name="Luecker S."/>
            <person name="Lage O.M."/>
            <person name="Pohl T."/>
            <person name="Merkel B.J."/>
            <person name="Hornburger P."/>
            <person name="Mueller R.-W."/>
            <person name="Bruemmer F."/>
            <person name="Labrenz M."/>
            <person name="Spormann A.M."/>
            <person name="Op den Camp H."/>
            <person name="Overmann J."/>
            <person name="Amann R."/>
            <person name="Jetten M.S.M."/>
            <person name="Mascher T."/>
            <person name="Medema M.H."/>
            <person name="Devos D.P."/>
            <person name="Kaster A.-K."/>
            <person name="Ovreas L."/>
            <person name="Rohde M."/>
            <person name="Galperin M.Y."/>
            <person name="Jogler C."/>
        </authorList>
    </citation>
    <scope>NUCLEOTIDE SEQUENCE [LARGE SCALE GENOMIC DNA]</scope>
    <source>
        <strain evidence="13 14">Q31a</strain>
    </source>
</reference>
<evidence type="ECO:0000256" key="7">
    <source>
        <dbReference type="ARBA" id="ARBA00022723"/>
    </source>
</evidence>
<dbReference type="PROSITE" id="PS50879">
    <property type="entry name" value="RNASE_H_1"/>
    <property type="match status" value="1"/>
</dbReference>
<dbReference type="HAMAP" id="MF_00042">
    <property type="entry name" value="RNase_H"/>
    <property type="match status" value="1"/>
</dbReference>
<dbReference type="Proteomes" id="UP000318017">
    <property type="component" value="Chromosome"/>
</dbReference>
<dbReference type="GO" id="GO:0043137">
    <property type="term" value="P:DNA replication, removal of RNA primer"/>
    <property type="evidence" value="ECO:0007669"/>
    <property type="project" value="TreeGrafter"/>
</dbReference>
<dbReference type="SUPFAM" id="SSF53098">
    <property type="entry name" value="Ribonuclease H-like"/>
    <property type="match status" value="1"/>
</dbReference>
<evidence type="ECO:0000256" key="3">
    <source>
        <dbReference type="ARBA" id="ARBA00005300"/>
    </source>
</evidence>
<dbReference type="GO" id="GO:0004523">
    <property type="term" value="F:RNA-DNA hybrid ribonuclease activity"/>
    <property type="evidence" value="ECO:0007669"/>
    <property type="project" value="UniProtKB-UniRule"/>
</dbReference>
<dbReference type="Gene3D" id="3.30.420.10">
    <property type="entry name" value="Ribonuclease H-like superfamily/Ribonuclease H"/>
    <property type="match status" value="1"/>
</dbReference>
<feature type="domain" description="RNase H type-1" evidence="12">
    <location>
        <begin position="12"/>
        <end position="158"/>
    </location>
</feature>
<dbReference type="GO" id="GO:0005737">
    <property type="term" value="C:cytoplasm"/>
    <property type="evidence" value="ECO:0007669"/>
    <property type="project" value="UniProtKB-SubCell"/>
</dbReference>
<feature type="binding site" evidence="11">
    <location>
        <position position="83"/>
    </location>
    <ligand>
        <name>Mg(2+)</name>
        <dbReference type="ChEBI" id="CHEBI:18420"/>
        <label>1</label>
    </ligand>
</feature>
<keyword evidence="6 11" id="KW-0540">Nuclease</keyword>
<dbReference type="AlphaFoldDB" id="A0A518FZZ2"/>
<keyword evidence="11" id="KW-0963">Cytoplasm</keyword>
<evidence type="ECO:0000256" key="9">
    <source>
        <dbReference type="ARBA" id="ARBA00022801"/>
    </source>
</evidence>
<comment type="subunit">
    <text evidence="4 11">Monomer.</text>
</comment>
<dbReference type="FunFam" id="3.30.420.10:FF:000089">
    <property type="entry name" value="Ribonuclease H"/>
    <property type="match status" value="1"/>
</dbReference>
<dbReference type="InterPro" id="IPR022892">
    <property type="entry name" value="RNaseHI"/>
</dbReference>